<dbReference type="Pfam" id="PF08534">
    <property type="entry name" value="Redoxin"/>
    <property type="match status" value="1"/>
</dbReference>
<feature type="chain" id="PRO_5002128799" description="Thioredoxin domain-containing protein" evidence="4">
    <location>
        <begin position="20"/>
        <end position="157"/>
    </location>
</feature>
<dbReference type="InterPro" id="IPR013766">
    <property type="entry name" value="Thioredoxin_domain"/>
</dbReference>
<dbReference type="PROSITE" id="PS51352">
    <property type="entry name" value="THIOREDOXIN_2"/>
    <property type="match status" value="1"/>
</dbReference>
<name>A0A0B9GKF5_9GAMM</name>
<dbReference type="AlphaFoldDB" id="A0A0B9GKF5"/>
<evidence type="ECO:0000256" key="4">
    <source>
        <dbReference type="SAM" id="SignalP"/>
    </source>
</evidence>
<dbReference type="Proteomes" id="UP000031278">
    <property type="component" value="Unassembled WGS sequence"/>
</dbReference>
<comment type="subcellular location">
    <subcellularLocation>
        <location evidence="1">Cell envelope</location>
    </subcellularLocation>
</comment>
<keyword evidence="4" id="KW-0732">Signal</keyword>
<dbReference type="InterPro" id="IPR017937">
    <property type="entry name" value="Thioredoxin_CS"/>
</dbReference>
<feature type="domain" description="Thioredoxin" evidence="5">
    <location>
        <begin position="10"/>
        <end position="153"/>
    </location>
</feature>
<sequence>MNKIVFLFGSLVLTAIANASQCPAPDGFIATDRSQRWESNTKPVTLVNLWAVWCPPCLKELPMLDSIANSNTYAIDTIHLGDVPDSVDVRFKQLQIKHLPKTIEPDLALLQQLGFQGLPASFVVIDNRIVYRYSGYINQEAEFIRHWLQCLSKENTQ</sequence>
<dbReference type="GO" id="GO:0015036">
    <property type="term" value="F:disulfide oxidoreductase activity"/>
    <property type="evidence" value="ECO:0007669"/>
    <property type="project" value="UniProtKB-ARBA"/>
</dbReference>
<dbReference type="SUPFAM" id="SSF52833">
    <property type="entry name" value="Thioredoxin-like"/>
    <property type="match status" value="1"/>
</dbReference>
<evidence type="ECO:0000256" key="3">
    <source>
        <dbReference type="ARBA" id="ARBA00023284"/>
    </source>
</evidence>
<evidence type="ECO:0000256" key="1">
    <source>
        <dbReference type="ARBA" id="ARBA00004196"/>
    </source>
</evidence>
<dbReference type="CDD" id="cd02966">
    <property type="entry name" value="TlpA_like_family"/>
    <property type="match status" value="1"/>
</dbReference>
<dbReference type="GO" id="GO:0030313">
    <property type="term" value="C:cell envelope"/>
    <property type="evidence" value="ECO:0007669"/>
    <property type="project" value="UniProtKB-SubCell"/>
</dbReference>
<comment type="caution">
    <text evidence="6">The sequence shown here is derived from an EMBL/GenBank/DDBJ whole genome shotgun (WGS) entry which is preliminary data.</text>
</comment>
<dbReference type="GO" id="GO:0017004">
    <property type="term" value="P:cytochrome complex assembly"/>
    <property type="evidence" value="ECO:0007669"/>
    <property type="project" value="UniProtKB-KW"/>
</dbReference>
<evidence type="ECO:0000313" key="6">
    <source>
        <dbReference type="EMBL" id="KHT65320.1"/>
    </source>
</evidence>
<feature type="signal peptide" evidence="4">
    <location>
        <begin position="1"/>
        <end position="19"/>
    </location>
</feature>
<keyword evidence="2" id="KW-0201">Cytochrome c-type biogenesis</keyword>
<gene>
    <name evidence="6" type="ORF">RJ45_01645</name>
</gene>
<dbReference type="Gene3D" id="3.40.30.10">
    <property type="entry name" value="Glutaredoxin"/>
    <property type="match status" value="1"/>
</dbReference>
<proteinExistence type="predicted"/>
<evidence type="ECO:0000256" key="2">
    <source>
        <dbReference type="ARBA" id="ARBA00022748"/>
    </source>
</evidence>
<dbReference type="EMBL" id="JWLZ01000014">
    <property type="protein sequence ID" value="KHT65320.1"/>
    <property type="molecule type" value="Genomic_DNA"/>
</dbReference>
<dbReference type="InterPro" id="IPR013740">
    <property type="entry name" value="Redoxin"/>
</dbReference>
<accession>A0A0B9GKF5</accession>
<organism evidence="6 7">
    <name type="scientific">Photobacterium gaetbulicola</name>
    <dbReference type="NCBI Taxonomy" id="1295392"/>
    <lineage>
        <taxon>Bacteria</taxon>
        <taxon>Pseudomonadati</taxon>
        <taxon>Pseudomonadota</taxon>
        <taxon>Gammaproteobacteria</taxon>
        <taxon>Vibrionales</taxon>
        <taxon>Vibrionaceae</taxon>
        <taxon>Photobacterium</taxon>
    </lineage>
</organism>
<dbReference type="RefSeq" id="WP_039457059.1">
    <property type="nucleotide sequence ID" value="NZ_JWLZ01000014.1"/>
</dbReference>
<dbReference type="InterPro" id="IPR036249">
    <property type="entry name" value="Thioredoxin-like_sf"/>
</dbReference>
<keyword evidence="3" id="KW-0676">Redox-active center</keyword>
<protein>
    <recommendedName>
        <fullName evidence="5">Thioredoxin domain-containing protein</fullName>
    </recommendedName>
</protein>
<reference evidence="6 7" key="1">
    <citation type="submission" date="2014-12" db="EMBL/GenBank/DDBJ databases">
        <title>Genome sequencing of Photobacterium gaetbulicola AD005a.</title>
        <authorList>
            <person name="Adrian T.G.S."/>
            <person name="Chan K.G."/>
        </authorList>
    </citation>
    <scope>NUCLEOTIDE SEQUENCE [LARGE SCALE GENOMIC DNA]</scope>
    <source>
        <strain evidence="6 7">AD005a</strain>
    </source>
</reference>
<evidence type="ECO:0000259" key="5">
    <source>
        <dbReference type="PROSITE" id="PS51352"/>
    </source>
</evidence>
<evidence type="ECO:0000313" key="7">
    <source>
        <dbReference type="Proteomes" id="UP000031278"/>
    </source>
</evidence>
<dbReference type="PROSITE" id="PS00194">
    <property type="entry name" value="THIOREDOXIN_1"/>
    <property type="match status" value="1"/>
</dbReference>